<feature type="transmembrane region" description="Helical" evidence="6">
    <location>
        <begin position="419"/>
        <end position="438"/>
    </location>
</feature>
<dbReference type="InterPro" id="IPR002797">
    <property type="entry name" value="Polysacc_synth"/>
</dbReference>
<feature type="transmembrane region" description="Helical" evidence="6">
    <location>
        <begin position="444"/>
        <end position="465"/>
    </location>
</feature>
<feature type="transmembrane region" description="Helical" evidence="6">
    <location>
        <begin position="206"/>
        <end position="229"/>
    </location>
</feature>
<sequence>MTNKKFAGQVTLLLLVNVFVKLIWIFFIERKVQLSVGFAQYGTYYSILNYTLILSIINDPGLNNFLINQLSKDKSDVKQISGLLYLKIILSILYLVITLVGSFILGLEDYQLVFLLIMYQIGYSLLTYFRSFLKGHQLLNIDVIFSVLDKSILIVFFIPLLYLNTAFIWTIKFYAIAQLLAVIISLLICIYYLNKRKISVFVRKHILFDFQLIKSVFPFAVFAFLVVAYNRVDVIMLDKILDNGAHETGVYAAAYRFLDAATMFSILFASFLYPVIGKLINNKKQIEVIVKQSFVFLVSASLILAFASWFYRNPLMQLFYLEKATENLALIFGVLMFCLPLIALYYVFSTLFTAKNSLKLLNFISAMGLLINVGLNLLLIPNYQALGAALSSLLSFAIVGLLYSVLYYTYFKYSFEPIIWIKLLLYAGLLCLLGSLLTKISINWVFSLVIYFSLSTIVGVFFRFFDVKKIRKMIS</sequence>
<dbReference type="PANTHER" id="PTHR30250">
    <property type="entry name" value="PST FAMILY PREDICTED COLANIC ACID TRANSPORTER"/>
    <property type="match status" value="1"/>
</dbReference>
<feature type="transmembrane region" description="Helical" evidence="6">
    <location>
        <begin position="249"/>
        <end position="276"/>
    </location>
</feature>
<feature type="transmembrane region" description="Helical" evidence="6">
    <location>
        <begin position="174"/>
        <end position="194"/>
    </location>
</feature>
<dbReference type="EMBL" id="JBHULV010000008">
    <property type="protein sequence ID" value="MFD2730798.1"/>
    <property type="molecule type" value="Genomic_DNA"/>
</dbReference>
<dbReference type="Pfam" id="PF01943">
    <property type="entry name" value="Polysacc_synt"/>
    <property type="match status" value="1"/>
</dbReference>
<keyword evidence="5 6" id="KW-0472">Membrane</keyword>
<keyword evidence="8" id="KW-1185">Reference proteome</keyword>
<dbReference type="Proteomes" id="UP001597546">
    <property type="component" value="Unassembled WGS sequence"/>
</dbReference>
<feature type="transmembrane region" description="Helical" evidence="6">
    <location>
        <begin position="84"/>
        <end position="104"/>
    </location>
</feature>
<evidence type="ECO:0000256" key="6">
    <source>
        <dbReference type="SAM" id="Phobius"/>
    </source>
</evidence>
<organism evidence="7 8">
    <name type="scientific">Pedobacter alpinus</name>
    <dbReference type="NCBI Taxonomy" id="1590643"/>
    <lineage>
        <taxon>Bacteria</taxon>
        <taxon>Pseudomonadati</taxon>
        <taxon>Bacteroidota</taxon>
        <taxon>Sphingobacteriia</taxon>
        <taxon>Sphingobacteriales</taxon>
        <taxon>Sphingobacteriaceae</taxon>
        <taxon>Pedobacter</taxon>
    </lineage>
</organism>
<evidence type="ECO:0000256" key="1">
    <source>
        <dbReference type="ARBA" id="ARBA00004651"/>
    </source>
</evidence>
<evidence type="ECO:0000256" key="2">
    <source>
        <dbReference type="ARBA" id="ARBA00022475"/>
    </source>
</evidence>
<protein>
    <submittedName>
        <fullName evidence="7">Oligosaccharide flippase family protein</fullName>
    </submittedName>
</protein>
<reference evidence="8" key="1">
    <citation type="journal article" date="2019" name="Int. J. Syst. Evol. Microbiol.">
        <title>The Global Catalogue of Microorganisms (GCM) 10K type strain sequencing project: providing services to taxonomists for standard genome sequencing and annotation.</title>
        <authorList>
            <consortium name="The Broad Institute Genomics Platform"/>
            <consortium name="The Broad Institute Genome Sequencing Center for Infectious Disease"/>
            <person name="Wu L."/>
            <person name="Ma J."/>
        </authorList>
    </citation>
    <scope>NUCLEOTIDE SEQUENCE [LARGE SCALE GENOMIC DNA]</scope>
    <source>
        <strain evidence="8">KCTC 42456</strain>
    </source>
</reference>
<comment type="caution">
    <text evidence="7">The sequence shown here is derived from an EMBL/GenBank/DDBJ whole genome shotgun (WGS) entry which is preliminary data.</text>
</comment>
<feature type="transmembrane region" description="Helical" evidence="6">
    <location>
        <begin position="329"/>
        <end position="348"/>
    </location>
</feature>
<dbReference type="RefSeq" id="WP_379044615.1">
    <property type="nucleotide sequence ID" value="NZ_JBHSKW010000042.1"/>
</dbReference>
<feature type="transmembrane region" description="Helical" evidence="6">
    <location>
        <begin position="110"/>
        <end position="129"/>
    </location>
</feature>
<evidence type="ECO:0000256" key="3">
    <source>
        <dbReference type="ARBA" id="ARBA00022692"/>
    </source>
</evidence>
<proteinExistence type="predicted"/>
<accession>A0ABW5TP82</accession>
<evidence type="ECO:0000256" key="5">
    <source>
        <dbReference type="ARBA" id="ARBA00023136"/>
    </source>
</evidence>
<feature type="transmembrane region" description="Helical" evidence="6">
    <location>
        <begin position="386"/>
        <end position="407"/>
    </location>
</feature>
<keyword evidence="3 6" id="KW-0812">Transmembrane</keyword>
<evidence type="ECO:0000313" key="7">
    <source>
        <dbReference type="EMBL" id="MFD2730798.1"/>
    </source>
</evidence>
<feature type="transmembrane region" description="Helical" evidence="6">
    <location>
        <begin position="6"/>
        <end position="28"/>
    </location>
</feature>
<dbReference type="PANTHER" id="PTHR30250:SF11">
    <property type="entry name" value="O-ANTIGEN TRANSPORTER-RELATED"/>
    <property type="match status" value="1"/>
</dbReference>
<name>A0ABW5TP82_9SPHI</name>
<feature type="transmembrane region" description="Helical" evidence="6">
    <location>
        <begin position="360"/>
        <end position="380"/>
    </location>
</feature>
<evidence type="ECO:0000313" key="8">
    <source>
        <dbReference type="Proteomes" id="UP001597546"/>
    </source>
</evidence>
<dbReference type="InterPro" id="IPR050833">
    <property type="entry name" value="Poly_Biosynth_Transport"/>
</dbReference>
<keyword evidence="4 6" id="KW-1133">Transmembrane helix</keyword>
<evidence type="ECO:0000256" key="4">
    <source>
        <dbReference type="ARBA" id="ARBA00022989"/>
    </source>
</evidence>
<feature type="transmembrane region" description="Helical" evidence="6">
    <location>
        <begin position="288"/>
        <end position="309"/>
    </location>
</feature>
<keyword evidence="2" id="KW-1003">Cell membrane</keyword>
<comment type="subcellular location">
    <subcellularLocation>
        <location evidence="1">Cell membrane</location>
        <topology evidence="1">Multi-pass membrane protein</topology>
    </subcellularLocation>
</comment>
<gene>
    <name evidence="7" type="ORF">ACFSSE_03705</name>
</gene>